<accession>A0ABR7EAX2</accession>
<dbReference type="EMBL" id="JACOON010000001">
    <property type="protein sequence ID" value="MBC5646906.1"/>
    <property type="molecule type" value="Genomic_DNA"/>
</dbReference>
<proteinExistence type="predicted"/>
<dbReference type="InterPro" id="IPR050490">
    <property type="entry name" value="Bact_solute-bd_prot1"/>
</dbReference>
<comment type="caution">
    <text evidence="1">The sequence shown here is derived from an EMBL/GenBank/DDBJ whole genome shotgun (WGS) entry which is preliminary data.</text>
</comment>
<protein>
    <submittedName>
        <fullName evidence="1">Extracellular solute-binding protein</fullName>
    </submittedName>
</protein>
<dbReference type="RefSeq" id="WP_186856439.1">
    <property type="nucleotide sequence ID" value="NZ_JACOON010000001.1"/>
</dbReference>
<organism evidence="1 2">
    <name type="scientific">Christensenella tenuis</name>
    <dbReference type="NCBI Taxonomy" id="2763033"/>
    <lineage>
        <taxon>Bacteria</taxon>
        <taxon>Bacillati</taxon>
        <taxon>Bacillota</taxon>
        <taxon>Clostridia</taxon>
        <taxon>Christensenellales</taxon>
        <taxon>Christensenellaceae</taxon>
        <taxon>Christensenella</taxon>
    </lineage>
</organism>
<dbReference type="SUPFAM" id="SSF53850">
    <property type="entry name" value="Periplasmic binding protein-like II"/>
    <property type="match status" value="1"/>
</dbReference>
<reference evidence="1 2" key="1">
    <citation type="submission" date="2020-08" db="EMBL/GenBank/DDBJ databases">
        <title>Genome public.</title>
        <authorList>
            <person name="Liu C."/>
            <person name="Sun Q."/>
        </authorList>
    </citation>
    <scope>NUCLEOTIDE SEQUENCE [LARGE SCALE GENOMIC DNA]</scope>
    <source>
        <strain evidence="1 2">NSJ-35</strain>
    </source>
</reference>
<dbReference type="InterPro" id="IPR006059">
    <property type="entry name" value="SBP"/>
</dbReference>
<dbReference type="Gene3D" id="3.40.190.10">
    <property type="entry name" value="Periplasmic binding protein-like II"/>
    <property type="match status" value="1"/>
</dbReference>
<dbReference type="Proteomes" id="UP000606889">
    <property type="component" value="Unassembled WGS sequence"/>
</dbReference>
<gene>
    <name evidence="1" type="ORF">H8S18_00920</name>
</gene>
<sequence length="486" mass="53803">MKNLFCRAISVVLVTLLALPLFVGCSIGTQLPKLDPSNPVSLELWHYYNGPQKVAFDEMVAEFNNTVGLEKGIIVEAFNQGSTNDLLTKVVDAANKKVGADDIPDIFAAYSDTAYEIDQLGLVADLDPYFTKDELAEYVPSYIEEGRFDKEDSLKIFPIAKSTEVMMLNKTDWDKFAQATGATTNDLATIEGVTETAKKYYEWTDSLTETPDDGKTFFGRDAVANYIISGMQQLGSTIFDVTDGEVSFQLTESALRKIWDNYYVPYINGYFGAYGKFRSDDAKTGDLIALVCSTTGSAYFPTEVTVNDNESYPIESLTLPAPCFEGAERYSIQQGAGMVVTKSDAKTEYAAAEFLKWFTDTQRNLDFTVESGYLPVKKSANDTDLVKKTFEQADGISSALEDSVLVSIDEVNQDILYTNKAFQNGFNARNVLEYSLSDKAQADYETILTDISNGISRTDAVAKFDTDENFSSWVSELTSSLEETQK</sequence>
<dbReference type="PANTHER" id="PTHR43649">
    <property type="entry name" value="ARABINOSE-BINDING PROTEIN-RELATED"/>
    <property type="match status" value="1"/>
</dbReference>
<evidence type="ECO:0000313" key="1">
    <source>
        <dbReference type="EMBL" id="MBC5646906.1"/>
    </source>
</evidence>
<name>A0ABR7EAX2_9FIRM</name>
<dbReference type="PANTHER" id="PTHR43649:SF12">
    <property type="entry name" value="DIACETYLCHITOBIOSE BINDING PROTEIN DASA"/>
    <property type="match status" value="1"/>
</dbReference>
<dbReference type="PROSITE" id="PS51257">
    <property type="entry name" value="PROKAR_LIPOPROTEIN"/>
    <property type="match status" value="1"/>
</dbReference>
<keyword evidence="2" id="KW-1185">Reference proteome</keyword>
<evidence type="ECO:0000313" key="2">
    <source>
        <dbReference type="Proteomes" id="UP000606889"/>
    </source>
</evidence>
<dbReference type="Pfam" id="PF13416">
    <property type="entry name" value="SBP_bac_8"/>
    <property type="match status" value="1"/>
</dbReference>